<dbReference type="PANTHER" id="PTHR30012">
    <property type="entry name" value="GENERAL SECRETION PATHWAY PROTEIN"/>
    <property type="match status" value="1"/>
</dbReference>
<dbReference type="EMBL" id="MLJW01000001">
    <property type="protein sequence ID" value="OIR19386.1"/>
    <property type="molecule type" value="Genomic_DNA"/>
</dbReference>
<feature type="domain" description="Type II secretion system protein GspF" evidence="9">
    <location>
        <begin position="77"/>
        <end position="200"/>
    </location>
</feature>
<reference evidence="10" key="1">
    <citation type="submission" date="2016-10" db="EMBL/GenBank/DDBJ databases">
        <title>Sequence of Gallionella enrichment culture.</title>
        <authorList>
            <person name="Poehlein A."/>
            <person name="Muehling M."/>
            <person name="Daniel R."/>
        </authorList>
    </citation>
    <scope>NUCLEOTIDE SEQUENCE</scope>
</reference>
<protein>
    <submittedName>
        <fullName evidence="10">Type II secretion system protein F</fullName>
    </submittedName>
</protein>
<evidence type="ECO:0000256" key="2">
    <source>
        <dbReference type="ARBA" id="ARBA00005745"/>
    </source>
</evidence>
<feature type="transmembrane region" description="Helical" evidence="8">
    <location>
        <begin position="223"/>
        <end position="245"/>
    </location>
</feature>
<evidence type="ECO:0000256" key="8">
    <source>
        <dbReference type="SAM" id="Phobius"/>
    </source>
</evidence>
<feature type="transmembrane region" description="Helical" evidence="8">
    <location>
        <begin position="138"/>
        <end position="160"/>
    </location>
</feature>
<feature type="transmembrane region" description="Helical" evidence="8">
    <location>
        <begin position="181"/>
        <end position="203"/>
    </location>
</feature>
<organism evidence="10">
    <name type="scientific">mine drainage metagenome</name>
    <dbReference type="NCBI Taxonomy" id="410659"/>
    <lineage>
        <taxon>unclassified sequences</taxon>
        <taxon>metagenomes</taxon>
        <taxon>ecological metagenomes</taxon>
    </lineage>
</organism>
<sequence>MPVFAYKGRSSRGDLVQGSLEGADSGVIADQLLNTGITPTEIKLTTQAVRSGSNPEISLWKRLTAENKVDALELMLFSRQMYTLLKAGVPIMRALAGLQESSRNPVFSAMLQDLRESLDSGRELSTALRRHPKIFSPFYLSMVQVGEMTGMLDVTFLRLYEHLEFERDMKERIKSAVRYPMFVLIAMAVAIVIVNIFVIPAFAKVFEGFHAELPLMTRVLMGFSGFMVHYWPILLAVLIGAVVAFRSWISTVDGRYKWDRYKFHIPIAGRIIMKATLARFARSLALSFKSGVPIVQGLNSVGLVVDNEFMRSRVEQMRDGVERGESILRTATATGVFNPTVLQMIAVGEETGDMDGLMFEIASMYEREVEYEIKTLSANIEPILIVLLGGLVLVLALGIFLPMWDLGKVALHR</sequence>
<evidence type="ECO:0000313" key="10">
    <source>
        <dbReference type="EMBL" id="OIR19386.1"/>
    </source>
</evidence>
<comment type="subcellular location">
    <subcellularLocation>
        <location evidence="1">Cell inner membrane</location>
        <topology evidence="1">Multi-pass membrane protein</topology>
    </subcellularLocation>
</comment>
<evidence type="ECO:0000259" key="9">
    <source>
        <dbReference type="Pfam" id="PF00482"/>
    </source>
</evidence>
<evidence type="ECO:0000256" key="3">
    <source>
        <dbReference type="ARBA" id="ARBA00022475"/>
    </source>
</evidence>
<dbReference type="Pfam" id="PF00482">
    <property type="entry name" value="T2SSF"/>
    <property type="match status" value="2"/>
</dbReference>
<dbReference type="GO" id="GO:0015628">
    <property type="term" value="P:protein secretion by the type II secretion system"/>
    <property type="evidence" value="ECO:0007669"/>
    <property type="project" value="TreeGrafter"/>
</dbReference>
<evidence type="ECO:0000256" key="6">
    <source>
        <dbReference type="ARBA" id="ARBA00022989"/>
    </source>
</evidence>
<dbReference type="PRINTS" id="PR00812">
    <property type="entry name" value="BCTERIALGSPF"/>
</dbReference>
<dbReference type="GO" id="GO:0005886">
    <property type="term" value="C:plasma membrane"/>
    <property type="evidence" value="ECO:0007669"/>
    <property type="project" value="UniProtKB-SubCell"/>
</dbReference>
<keyword evidence="5 8" id="KW-0812">Transmembrane</keyword>
<comment type="caution">
    <text evidence="10">The sequence shown here is derived from an EMBL/GenBank/DDBJ whole genome shotgun (WGS) entry which is preliminary data.</text>
</comment>
<feature type="domain" description="Type II secretion system protein GspF" evidence="9">
    <location>
        <begin position="280"/>
        <end position="402"/>
    </location>
</feature>
<dbReference type="AlphaFoldDB" id="A0A1J5TEK8"/>
<keyword evidence="7 8" id="KW-0472">Membrane</keyword>
<dbReference type="FunFam" id="1.20.81.30:FF:000001">
    <property type="entry name" value="Type II secretion system protein F"/>
    <property type="match status" value="2"/>
</dbReference>
<keyword evidence="6 8" id="KW-1133">Transmembrane helix</keyword>
<evidence type="ECO:0000256" key="1">
    <source>
        <dbReference type="ARBA" id="ARBA00004429"/>
    </source>
</evidence>
<name>A0A1J5TEK8_9ZZZZ</name>
<gene>
    <name evidence="10" type="primary">epsF_2</name>
    <name evidence="10" type="ORF">GALL_02660</name>
</gene>
<proteinExistence type="inferred from homology"/>
<dbReference type="PANTHER" id="PTHR30012:SF4">
    <property type="entry name" value="MSHA BIOGENESIS PROTEIN MSHG"/>
    <property type="match status" value="1"/>
</dbReference>
<dbReference type="InterPro" id="IPR042094">
    <property type="entry name" value="T2SS_GspF_sf"/>
</dbReference>
<evidence type="ECO:0000256" key="5">
    <source>
        <dbReference type="ARBA" id="ARBA00022692"/>
    </source>
</evidence>
<keyword evidence="4" id="KW-0997">Cell inner membrane</keyword>
<feature type="transmembrane region" description="Helical" evidence="8">
    <location>
        <begin position="383"/>
        <end position="404"/>
    </location>
</feature>
<comment type="similarity">
    <text evidence="2">Belongs to the GSP F family.</text>
</comment>
<evidence type="ECO:0000256" key="7">
    <source>
        <dbReference type="ARBA" id="ARBA00023136"/>
    </source>
</evidence>
<dbReference type="Gene3D" id="1.20.81.30">
    <property type="entry name" value="Type II secretion system (T2SS), domain F"/>
    <property type="match status" value="2"/>
</dbReference>
<dbReference type="InterPro" id="IPR003004">
    <property type="entry name" value="GspF/PilC"/>
</dbReference>
<dbReference type="InterPro" id="IPR018076">
    <property type="entry name" value="T2SS_GspF_dom"/>
</dbReference>
<evidence type="ECO:0000256" key="4">
    <source>
        <dbReference type="ARBA" id="ARBA00022519"/>
    </source>
</evidence>
<accession>A0A1J5TEK8</accession>
<keyword evidence="3" id="KW-1003">Cell membrane</keyword>